<keyword evidence="2" id="KW-1185">Reference proteome</keyword>
<dbReference type="Proteomes" id="UP000286934">
    <property type="component" value="Unassembled WGS sequence"/>
</dbReference>
<dbReference type="PROSITE" id="PS51257">
    <property type="entry name" value="PROKAR_LIPOPROTEIN"/>
    <property type="match status" value="1"/>
</dbReference>
<comment type="caution">
    <text evidence="1">The sequence shown here is derived from an EMBL/GenBank/DDBJ whole genome shotgun (WGS) entry which is preliminary data.</text>
</comment>
<dbReference type="OrthoDB" id="9150126at2"/>
<evidence type="ECO:0000313" key="2">
    <source>
        <dbReference type="Proteomes" id="UP000286934"/>
    </source>
</evidence>
<dbReference type="AlphaFoldDB" id="A0A432WT27"/>
<gene>
    <name evidence="1" type="ORF">CWE13_08605</name>
</gene>
<evidence type="ECO:0000313" key="1">
    <source>
        <dbReference type="EMBL" id="RUO36897.1"/>
    </source>
</evidence>
<sequence>MIKRKFLYLAIGAIFISGCQSTTETEAEPTATNPAQEYANYIRDSKPPAGPLHEVREGVIDPVQAVIYASQAGENGYSGTFGMQVRNLGAYPTYVYLNSELNYRDQLNVSVRMDMEVVRYLRRTYGNEWLNEIVGKQIEVEGEAKREVIWFRCNDERTSSYYYQTHIHVTRPEQFKIL</sequence>
<dbReference type="RefSeq" id="WP_126807743.1">
    <property type="nucleotide sequence ID" value="NZ_PIPP01000003.1"/>
</dbReference>
<proteinExistence type="predicted"/>
<reference evidence="2" key="1">
    <citation type="journal article" date="2018" name="Front. Microbiol.">
        <title>Genome-Based Analysis Reveals the Taxonomy and Diversity of the Family Idiomarinaceae.</title>
        <authorList>
            <person name="Liu Y."/>
            <person name="Lai Q."/>
            <person name="Shao Z."/>
        </authorList>
    </citation>
    <scope>NUCLEOTIDE SEQUENCE [LARGE SCALE GENOMIC DNA]</scope>
    <source>
        <strain evidence="2">AIS</strain>
    </source>
</reference>
<protein>
    <submittedName>
        <fullName evidence="1">Uncharacterized protein</fullName>
    </submittedName>
</protein>
<organism evidence="1 2">
    <name type="scientific">Aliidiomarina shirensis</name>
    <dbReference type="NCBI Taxonomy" id="1048642"/>
    <lineage>
        <taxon>Bacteria</taxon>
        <taxon>Pseudomonadati</taxon>
        <taxon>Pseudomonadota</taxon>
        <taxon>Gammaproteobacteria</taxon>
        <taxon>Alteromonadales</taxon>
        <taxon>Idiomarinaceae</taxon>
        <taxon>Aliidiomarina</taxon>
    </lineage>
</organism>
<accession>A0A432WT27</accession>
<name>A0A432WT27_9GAMM</name>
<dbReference type="EMBL" id="PIPP01000003">
    <property type="protein sequence ID" value="RUO36897.1"/>
    <property type="molecule type" value="Genomic_DNA"/>
</dbReference>